<dbReference type="NCBIfam" id="TIGR00418">
    <property type="entry name" value="thrS"/>
    <property type="match status" value="1"/>
</dbReference>
<dbReference type="InterPro" id="IPR033728">
    <property type="entry name" value="ThrRS_core"/>
</dbReference>
<keyword evidence="5" id="KW-0479">Metal-binding</keyword>
<keyword evidence="3" id="KW-0963">Cytoplasm</keyword>
<dbReference type="SUPFAM" id="SSF55681">
    <property type="entry name" value="Class II aaRS and biotin synthetases"/>
    <property type="match status" value="1"/>
</dbReference>
<comment type="caution">
    <text evidence="14">The sequence shown here is derived from an EMBL/GenBank/DDBJ whole genome shotgun (WGS) entry which is preliminary data.</text>
</comment>
<evidence type="ECO:0000256" key="12">
    <source>
        <dbReference type="NCBIfam" id="TIGR00418"/>
    </source>
</evidence>
<proteinExistence type="inferred from homology"/>
<comment type="catalytic activity">
    <reaction evidence="11">
        <text>tRNA(Thr) + L-threonine + ATP = L-threonyl-tRNA(Thr) + AMP + diphosphate + H(+)</text>
        <dbReference type="Rhea" id="RHEA:24624"/>
        <dbReference type="Rhea" id="RHEA-COMP:9670"/>
        <dbReference type="Rhea" id="RHEA-COMP:9704"/>
        <dbReference type="ChEBI" id="CHEBI:15378"/>
        <dbReference type="ChEBI" id="CHEBI:30616"/>
        <dbReference type="ChEBI" id="CHEBI:33019"/>
        <dbReference type="ChEBI" id="CHEBI:57926"/>
        <dbReference type="ChEBI" id="CHEBI:78442"/>
        <dbReference type="ChEBI" id="CHEBI:78534"/>
        <dbReference type="ChEBI" id="CHEBI:456215"/>
        <dbReference type="EC" id="6.1.1.3"/>
    </reaction>
</comment>
<dbReference type="Gene3D" id="3.40.50.800">
    <property type="entry name" value="Anticodon-binding domain"/>
    <property type="match status" value="1"/>
</dbReference>
<evidence type="ECO:0000256" key="4">
    <source>
        <dbReference type="ARBA" id="ARBA00022598"/>
    </source>
</evidence>
<evidence type="ECO:0000256" key="1">
    <source>
        <dbReference type="ARBA" id="ARBA00008226"/>
    </source>
</evidence>
<keyword evidence="7" id="KW-0862">Zinc</keyword>
<keyword evidence="15" id="KW-1185">Reference proteome</keyword>
<keyword evidence="6" id="KW-0547">Nucleotide-binding</keyword>
<organism evidence="14 15">
    <name type="scientific">Microbacterium resistens</name>
    <dbReference type="NCBI Taxonomy" id="156977"/>
    <lineage>
        <taxon>Bacteria</taxon>
        <taxon>Bacillati</taxon>
        <taxon>Actinomycetota</taxon>
        <taxon>Actinomycetes</taxon>
        <taxon>Micrococcales</taxon>
        <taxon>Microbacteriaceae</taxon>
        <taxon>Microbacterium</taxon>
    </lineage>
</organism>
<name>A0ABU1SDZ2_9MICO</name>
<evidence type="ECO:0000313" key="14">
    <source>
        <dbReference type="EMBL" id="MDR6867830.1"/>
    </source>
</evidence>
<evidence type="ECO:0000256" key="6">
    <source>
        <dbReference type="ARBA" id="ARBA00022741"/>
    </source>
</evidence>
<dbReference type="PANTHER" id="PTHR11451">
    <property type="entry name" value="THREONINE-TRNA LIGASE"/>
    <property type="match status" value="1"/>
</dbReference>
<reference evidence="14 15" key="1">
    <citation type="submission" date="2023-07" db="EMBL/GenBank/DDBJ databases">
        <title>Sorghum-associated microbial communities from plants grown in Nebraska, USA.</title>
        <authorList>
            <person name="Schachtman D."/>
        </authorList>
    </citation>
    <scope>NUCLEOTIDE SEQUENCE [LARGE SCALE GENOMIC DNA]</scope>
    <source>
        <strain evidence="14 15">2980</strain>
    </source>
</reference>
<dbReference type="InterPro" id="IPR036621">
    <property type="entry name" value="Anticodon-bd_dom_sf"/>
</dbReference>
<dbReference type="PROSITE" id="PS50862">
    <property type="entry name" value="AA_TRNA_LIGASE_II"/>
    <property type="match status" value="1"/>
</dbReference>
<evidence type="ECO:0000256" key="2">
    <source>
        <dbReference type="ARBA" id="ARBA00013163"/>
    </source>
</evidence>
<dbReference type="CDD" id="cd00771">
    <property type="entry name" value="ThrRS_core"/>
    <property type="match status" value="1"/>
</dbReference>
<gene>
    <name evidence="14" type="ORF">J2Y69_002438</name>
</gene>
<evidence type="ECO:0000259" key="13">
    <source>
        <dbReference type="PROSITE" id="PS50862"/>
    </source>
</evidence>
<evidence type="ECO:0000256" key="7">
    <source>
        <dbReference type="ARBA" id="ARBA00022833"/>
    </source>
</evidence>
<accession>A0ABU1SDZ2</accession>
<dbReference type="SUPFAM" id="SSF52954">
    <property type="entry name" value="Class II aaRS ABD-related"/>
    <property type="match status" value="1"/>
</dbReference>
<keyword evidence="8" id="KW-0067">ATP-binding</keyword>
<evidence type="ECO:0000256" key="11">
    <source>
        <dbReference type="ARBA" id="ARBA00049515"/>
    </source>
</evidence>
<dbReference type="GO" id="GO:0004829">
    <property type="term" value="F:threonine-tRNA ligase activity"/>
    <property type="evidence" value="ECO:0007669"/>
    <property type="project" value="UniProtKB-EC"/>
</dbReference>
<sequence length="408" mass="45199">MDLNDHRTLGRRLGLFDTASDVGAGLPIWLPDGAILREQLEGFAAEIAERSGCQRVYTPVLAKRSLFERSGHWEKFSADMFPPMRVGGDELVLRPANCPSHVEVYRAAAHSWRDLPLRLSESASMFRSELTGVLGGLSRVRQISLDDAHVFCRPDQVVDEVVHALKAIRIAYDVLGIDIASVRLSVRGTAGAEAGDDDTWAASEQDLSGALERLGLRAHRAPGEGAFYGPKIDVQIRDAAGREQTLSTVQVDRVLPQRFALRYAAADGSIARPVMVHRGLIGSMERLVAVLIEQYQGRFPTWLAPVQIALLPLDPRRHADDVSRIQRRFADAGIRARLEDRGSLGARIRRVRDARIARVAVIGDRELAEDTVSIDDRAVPVEALIARIQDEIRTRAREPRTALEDRRS</sequence>
<evidence type="ECO:0000256" key="8">
    <source>
        <dbReference type="ARBA" id="ARBA00022840"/>
    </source>
</evidence>
<dbReference type="Gene3D" id="3.30.930.10">
    <property type="entry name" value="Bira Bifunctional Protein, Domain 2"/>
    <property type="match status" value="1"/>
</dbReference>
<feature type="domain" description="Aminoacyl-transfer RNA synthetases class-II family profile" evidence="13">
    <location>
        <begin position="5"/>
        <end position="300"/>
    </location>
</feature>
<keyword evidence="9" id="KW-0648">Protein biosynthesis</keyword>
<keyword evidence="10" id="KW-0030">Aminoacyl-tRNA synthetase</keyword>
<dbReference type="InterPro" id="IPR045864">
    <property type="entry name" value="aa-tRNA-synth_II/BPL/LPL"/>
</dbReference>
<dbReference type="InterPro" id="IPR004154">
    <property type="entry name" value="Anticodon-bd"/>
</dbReference>
<dbReference type="PRINTS" id="PR01047">
    <property type="entry name" value="TRNASYNTHTHR"/>
</dbReference>
<dbReference type="EMBL" id="JAVDUM010000010">
    <property type="protein sequence ID" value="MDR6867830.1"/>
    <property type="molecule type" value="Genomic_DNA"/>
</dbReference>
<dbReference type="EC" id="6.1.1.3" evidence="2 12"/>
<dbReference type="InterPro" id="IPR002320">
    <property type="entry name" value="Thr-tRNA-ligase_IIa"/>
</dbReference>
<protein>
    <recommendedName>
        <fullName evidence="2 12">Threonine--tRNA ligase</fullName>
        <ecNumber evidence="2 12">6.1.1.3</ecNumber>
    </recommendedName>
</protein>
<evidence type="ECO:0000256" key="9">
    <source>
        <dbReference type="ARBA" id="ARBA00022917"/>
    </source>
</evidence>
<dbReference type="Pfam" id="PF03129">
    <property type="entry name" value="HGTP_anticodon"/>
    <property type="match status" value="1"/>
</dbReference>
<dbReference type="Pfam" id="PF00587">
    <property type="entry name" value="tRNA-synt_2b"/>
    <property type="match status" value="1"/>
</dbReference>
<evidence type="ECO:0000256" key="5">
    <source>
        <dbReference type="ARBA" id="ARBA00022723"/>
    </source>
</evidence>
<dbReference type="InterPro" id="IPR002314">
    <property type="entry name" value="aa-tRNA-synt_IIb"/>
</dbReference>
<comment type="similarity">
    <text evidence="1">Belongs to the class-II aminoacyl-tRNA synthetase family.</text>
</comment>
<dbReference type="Proteomes" id="UP001259347">
    <property type="component" value="Unassembled WGS sequence"/>
</dbReference>
<evidence type="ECO:0000256" key="10">
    <source>
        <dbReference type="ARBA" id="ARBA00023146"/>
    </source>
</evidence>
<dbReference type="RefSeq" id="WP_310021047.1">
    <property type="nucleotide sequence ID" value="NZ_JAVDUM010000010.1"/>
</dbReference>
<evidence type="ECO:0000313" key="15">
    <source>
        <dbReference type="Proteomes" id="UP001259347"/>
    </source>
</evidence>
<dbReference type="InterPro" id="IPR006195">
    <property type="entry name" value="aa-tRNA-synth_II"/>
</dbReference>
<dbReference type="PANTHER" id="PTHR11451:SF56">
    <property type="entry name" value="THREONINE--TRNA LIGASE 1"/>
    <property type="match status" value="1"/>
</dbReference>
<keyword evidence="4 14" id="KW-0436">Ligase</keyword>
<evidence type="ECO:0000256" key="3">
    <source>
        <dbReference type="ARBA" id="ARBA00022490"/>
    </source>
</evidence>